<evidence type="ECO:0000313" key="7">
    <source>
        <dbReference type="Proteomes" id="UP000077202"/>
    </source>
</evidence>
<comment type="caution">
    <text evidence="6">The sequence shown here is derived from an EMBL/GenBank/DDBJ whole genome shotgun (WGS) entry which is preliminary data.</text>
</comment>
<sequence>MQSPHPQSLQWGAQLSATASQVPDQITRQLMPPPAAISFSDAAAGKGASAYPTKNGAVYTEPVVARHVGTYNTAEVWDSLERVASENAVVMFSISSCCVCHVVKRLFSSLGVAPAIYELDQESSGPEIVVALQRLAGASQALPAIFIGKKYIGGLEELISAHIGGFLVPQSAQFSSVRFSSVQFVQQKPRRANESWVSGHSAQSRPSRNL</sequence>
<organism evidence="6 7">
    <name type="scientific">Marchantia polymorpha subsp. ruderalis</name>
    <dbReference type="NCBI Taxonomy" id="1480154"/>
    <lineage>
        <taxon>Eukaryota</taxon>
        <taxon>Viridiplantae</taxon>
        <taxon>Streptophyta</taxon>
        <taxon>Embryophyta</taxon>
        <taxon>Marchantiophyta</taxon>
        <taxon>Marchantiopsida</taxon>
        <taxon>Marchantiidae</taxon>
        <taxon>Marchantiales</taxon>
        <taxon>Marchantiaceae</taxon>
        <taxon>Marchantia</taxon>
    </lineage>
</organism>
<dbReference type="AlphaFoldDB" id="A0A176W959"/>
<dbReference type="Proteomes" id="UP000077202">
    <property type="component" value="Unassembled WGS sequence"/>
</dbReference>
<dbReference type="InterPro" id="IPR036249">
    <property type="entry name" value="Thioredoxin-like_sf"/>
</dbReference>
<accession>A0A176W959</accession>
<gene>
    <name evidence="6" type="ORF">AXG93_2789s1130</name>
</gene>
<evidence type="ECO:0000313" key="6">
    <source>
        <dbReference type="EMBL" id="OAE29203.1"/>
    </source>
</evidence>
<keyword evidence="3" id="KW-0963">Cytoplasm</keyword>
<reference evidence="6" key="1">
    <citation type="submission" date="2016-03" db="EMBL/GenBank/DDBJ databases">
        <title>Mechanisms controlling the formation of the plant cell surface in tip-growing cells are functionally conserved among land plants.</title>
        <authorList>
            <person name="Honkanen S."/>
            <person name="Jones V.A."/>
            <person name="Morieri G."/>
            <person name="Champion C."/>
            <person name="Hetherington A.J."/>
            <person name="Kelly S."/>
            <person name="Saint-Marcoux D."/>
            <person name="Proust H."/>
            <person name="Prescott H."/>
            <person name="Dolan L."/>
        </authorList>
    </citation>
    <scope>NUCLEOTIDE SEQUENCE [LARGE SCALE GENOMIC DNA]</scope>
    <source>
        <tissue evidence="6">Whole gametophyte</tissue>
    </source>
</reference>
<dbReference type="GO" id="GO:0005737">
    <property type="term" value="C:cytoplasm"/>
    <property type="evidence" value="ECO:0007669"/>
    <property type="project" value="UniProtKB-SubCell"/>
</dbReference>
<dbReference type="PANTHER" id="PTHR10168">
    <property type="entry name" value="GLUTAREDOXIN"/>
    <property type="match status" value="1"/>
</dbReference>
<evidence type="ECO:0000256" key="1">
    <source>
        <dbReference type="ARBA" id="ARBA00004496"/>
    </source>
</evidence>
<proteinExistence type="inferred from homology"/>
<keyword evidence="7" id="KW-1185">Reference proteome</keyword>
<dbReference type="CDD" id="cd03419">
    <property type="entry name" value="GRX_GRXh_1_2_like"/>
    <property type="match status" value="1"/>
</dbReference>
<comment type="similarity">
    <text evidence="2">Belongs to the glutaredoxin family. CC-type subfamily.</text>
</comment>
<feature type="domain" description="Glutaredoxin" evidence="5">
    <location>
        <begin position="89"/>
        <end position="152"/>
    </location>
</feature>
<dbReference type="InterPro" id="IPR002109">
    <property type="entry name" value="Glutaredoxin"/>
</dbReference>
<name>A0A176W959_MARPO</name>
<dbReference type="NCBIfam" id="TIGR02189">
    <property type="entry name" value="GlrX-like_plant"/>
    <property type="match status" value="1"/>
</dbReference>
<evidence type="ECO:0000259" key="5">
    <source>
        <dbReference type="Pfam" id="PF00462"/>
    </source>
</evidence>
<comment type="subcellular location">
    <subcellularLocation>
        <location evidence="1">Cytoplasm</location>
    </subcellularLocation>
</comment>
<dbReference type="Pfam" id="PF00462">
    <property type="entry name" value="Glutaredoxin"/>
    <property type="match status" value="1"/>
</dbReference>
<evidence type="ECO:0000256" key="3">
    <source>
        <dbReference type="ARBA" id="ARBA00022490"/>
    </source>
</evidence>
<dbReference type="InterPro" id="IPR011905">
    <property type="entry name" value="GlrX-like_pln_2"/>
</dbReference>
<evidence type="ECO:0000256" key="4">
    <source>
        <dbReference type="ARBA" id="ARBA00023284"/>
    </source>
</evidence>
<protein>
    <recommendedName>
        <fullName evidence="5">Glutaredoxin domain-containing protein</fullName>
    </recommendedName>
</protein>
<dbReference type="EMBL" id="LVLJ01001507">
    <property type="protein sequence ID" value="OAE29203.1"/>
    <property type="molecule type" value="Genomic_DNA"/>
</dbReference>
<dbReference type="PROSITE" id="PS51354">
    <property type="entry name" value="GLUTAREDOXIN_2"/>
    <property type="match status" value="1"/>
</dbReference>
<dbReference type="Gene3D" id="3.40.30.10">
    <property type="entry name" value="Glutaredoxin"/>
    <property type="match status" value="1"/>
</dbReference>
<dbReference type="SUPFAM" id="SSF52833">
    <property type="entry name" value="Thioredoxin-like"/>
    <property type="match status" value="1"/>
</dbReference>
<keyword evidence="4" id="KW-0676">Redox-active center</keyword>
<evidence type="ECO:0000256" key="2">
    <source>
        <dbReference type="ARBA" id="ARBA00007568"/>
    </source>
</evidence>